<dbReference type="Pfam" id="PF07596">
    <property type="entry name" value="SBP_bac_10"/>
    <property type="match status" value="1"/>
</dbReference>
<dbReference type="InterPro" id="IPR011453">
    <property type="entry name" value="DUF1559"/>
</dbReference>
<keyword evidence="4" id="KW-1185">Reference proteome</keyword>
<dbReference type="OrthoDB" id="289947at2"/>
<comment type="caution">
    <text evidence="3">The sequence shown here is derived from an EMBL/GenBank/DDBJ whole genome shotgun (WGS) entry which is preliminary data.</text>
</comment>
<reference evidence="3 4" key="2">
    <citation type="submission" date="2019-01" db="EMBL/GenBank/DDBJ databases">
        <title>Tautonia sociabilis, a novel thermotolerant planctomycete of Isosphaeraceae family, isolated from a 4000 m deep subterranean habitat.</title>
        <authorList>
            <person name="Kovaleva O.L."/>
            <person name="Elcheninov A.G."/>
            <person name="Van Heerden E."/>
            <person name="Toshchakov S.V."/>
            <person name="Novikov A."/>
            <person name="Bonch-Osmolovskaya E.A."/>
            <person name="Kublanov I.V."/>
        </authorList>
    </citation>
    <scope>NUCLEOTIDE SEQUENCE [LARGE SCALE GENOMIC DNA]</scope>
    <source>
        <strain evidence="3 4">GM2012</strain>
    </source>
</reference>
<dbReference type="Gene3D" id="3.30.700.10">
    <property type="entry name" value="Glycoprotein, Type 4 Pilin"/>
    <property type="match status" value="1"/>
</dbReference>
<evidence type="ECO:0000313" key="4">
    <source>
        <dbReference type="Proteomes" id="UP000280296"/>
    </source>
</evidence>
<feature type="domain" description="DUF1559" evidence="2">
    <location>
        <begin position="33"/>
        <end position="293"/>
    </location>
</feature>
<gene>
    <name evidence="3" type="ORF">TsocGM_21400</name>
</gene>
<dbReference type="Pfam" id="PF07963">
    <property type="entry name" value="N_methyl"/>
    <property type="match status" value="1"/>
</dbReference>
<dbReference type="InterPro" id="IPR012902">
    <property type="entry name" value="N_methyl_site"/>
</dbReference>
<accession>A0A432MEG4</accession>
<evidence type="ECO:0000313" key="3">
    <source>
        <dbReference type="EMBL" id="RUL83885.1"/>
    </source>
</evidence>
<dbReference type="SUPFAM" id="SSF54523">
    <property type="entry name" value="Pili subunits"/>
    <property type="match status" value="1"/>
</dbReference>
<sequence length="313" mass="33704">MPLPPKRGFTLIELLVVIAIIGVLIALLLPAVQSAREAARRARCANNLRQLGLASHNFYTAHECFPTNETSPIRYWGAQLLPYFEQGNLFDAYNHQEHYRVMANSTAVQYPLSVFLCPSTPESPLMNPFFPASIPTELRGQVDKWPSAAADYAAGAGINSNLWRSPNVLPGDPPNTDGVFQGTSSSGRRKIQEIRDGTSNTAMFLESAGRPLLYRGASPVPGAGTSTSTSVLVCGWAEGNVFVAWGYDRSGVGKGPCMVNCSNRYAVYAFHPGGAHLGMADGSARFIKETIDPGTFAALMTRAGGEVISADRY</sequence>
<dbReference type="InterPro" id="IPR027558">
    <property type="entry name" value="Pre_pil_HX9DG_C"/>
</dbReference>
<dbReference type="AlphaFoldDB" id="A0A432MEG4"/>
<name>A0A432MEG4_9BACT</name>
<organism evidence="3 4">
    <name type="scientific">Tautonia sociabilis</name>
    <dbReference type="NCBI Taxonomy" id="2080755"/>
    <lineage>
        <taxon>Bacteria</taxon>
        <taxon>Pseudomonadati</taxon>
        <taxon>Planctomycetota</taxon>
        <taxon>Planctomycetia</taxon>
        <taxon>Isosphaerales</taxon>
        <taxon>Isosphaeraceae</taxon>
        <taxon>Tautonia</taxon>
    </lineage>
</organism>
<reference evidence="3 4" key="1">
    <citation type="submission" date="2018-12" db="EMBL/GenBank/DDBJ databases">
        <authorList>
            <person name="Toschakov S.V."/>
        </authorList>
    </citation>
    <scope>NUCLEOTIDE SEQUENCE [LARGE SCALE GENOMIC DNA]</scope>
    <source>
        <strain evidence="3 4">GM2012</strain>
    </source>
</reference>
<proteinExistence type="predicted"/>
<dbReference type="RefSeq" id="WP_126727501.1">
    <property type="nucleotide sequence ID" value="NZ_RYZH01000055.1"/>
</dbReference>
<dbReference type="PROSITE" id="PS00409">
    <property type="entry name" value="PROKAR_NTER_METHYL"/>
    <property type="match status" value="1"/>
</dbReference>
<dbReference type="InterPro" id="IPR045584">
    <property type="entry name" value="Pilin-like"/>
</dbReference>
<dbReference type="PANTHER" id="PTHR30093:SF2">
    <property type="entry name" value="TYPE II SECRETION SYSTEM PROTEIN H"/>
    <property type="match status" value="1"/>
</dbReference>
<dbReference type="PANTHER" id="PTHR30093">
    <property type="entry name" value="GENERAL SECRETION PATHWAY PROTEIN G"/>
    <property type="match status" value="1"/>
</dbReference>
<evidence type="ECO:0000259" key="2">
    <source>
        <dbReference type="Pfam" id="PF07596"/>
    </source>
</evidence>
<protein>
    <submittedName>
        <fullName evidence="3">DUF1559 domain-containing protein</fullName>
    </submittedName>
</protein>
<dbReference type="NCBIfam" id="TIGR04294">
    <property type="entry name" value="pre_pil_HX9DG"/>
    <property type="match status" value="1"/>
</dbReference>
<dbReference type="EMBL" id="RYZH01000055">
    <property type="protein sequence ID" value="RUL83885.1"/>
    <property type="molecule type" value="Genomic_DNA"/>
</dbReference>
<dbReference type="Proteomes" id="UP000280296">
    <property type="component" value="Unassembled WGS sequence"/>
</dbReference>
<dbReference type="NCBIfam" id="TIGR02532">
    <property type="entry name" value="IV_pilin_GFxxxE"/>
    <property type="match status" value="1"/>
</dbReference>
<feature type="region of interest" description="Disordered" evidence="1">
    <location>
        <begin position="167"/>
        <end position="190"/>
    </location>
</feature>
<evidence type="ECO:0000256" key="1">
    <source>
        <dbReference type="SAM" id="MobiDB-lite"/>
    </source>
</evidence>